<organism evidence="9 10">
    <name type="scientific">Geoalkalibacter halelectricus</name>
    <dbReference type="NCBI Taxonomy" id="2847045"/>
    <lineage>
        <taxon>Bacteria</taxon>
        <taxon>Pseudomonadati</taxon>
        <taxon>Thermodesulfobacteriota</taxon>
        <taxon>Desulfuromonadia</taxon>
        <taxon>Desulfuromonadales</taxon>
        <taxon>Geoalkalibacteraceae</taxon>
        <taxon>Geoalkalibacter</taxon>
    </lineage>
</organism>
<dbReference type="InterPro" id="IPR000086">
    <property type="entry name" value="NUDIX_hydrolase_dom"/>
</dbReference>
<dbReference type="Pfam" id="PF00293">
    <property type="entry name" value="NUDIX"/>
    <property type="match status" value="1"/>
</dbReference>
<feature type="domain" description="Nudix hydrolase" evidence="8">
    <location>
        <begin position="25"/>
        <end position="163"/>
    </location>
</feature>
<comment type="cofactor">
    <cofactor evidence="2">
        <name>Mg(2+)</name>
        <dbReference type="ChEBI" id="CHEBI:18420"/>
    </cofactor>
</comment>
<proteinExistence type="inferred from homology"/>
<reference evidence="9" key="1">
    <citation type="journal article" date="2022" name="Environ. Microbiol.">
        <title>Geoalkalibacter halelectricus SAP #1 sp. nov. possessing extracellular electron transfer and mineral#reducing capabilities from a haloalkaline environment.</title>
        <authorList>
            <person name="Yadav S."/>
            <person name="Singh R."/>
            <person name="Sundharam S.S."/>
            <person name="Chaudhary S."/>
            <person name="Krishnamurthi S."/>
            <person name="Patil S.A."/>
        </authorList>
    </citation>
    <scope>NUCLEOTIDE SEQUENCE</scope>
    <source>
        <strain evidence="9">SAP-1</strain>
    </source>
</reference>
<name>A0ABY5ZN93_9BACT</name>
<dbReference type="EMBL" id="CP092109">
    <property type="protein sequence ID" value="UWZ79964.1"/>
    <property type="molecule type" value="Genomic_DNA"/>
</dbReference>
<comment type="catalytic activity">
    <reaction evidence="1">
        <text>GDP-alpha-D-mannose + H2O = alpha-D-mannose 1-phosphate + GMP + 2 H(+)</text>
        <dbReference type="Rhea" id="RHEA:27978"/>
        <dbReference type="ChEBI" id="CHEBI:15377"/>
        <dbReference type="ChEBI" id="CHEBI:15378"/>
        <dbReference type="ChEBI" id="CHEBI:57527"/>
        <dbReference type="ChEBI" id="CHEBI:58115"/>
        <dbReference type="ChEBI" id="CHEBI:58409"/>
    </reaction>
</comment>
<dbReference type="CDD" id="cd03424">
    <property type="entry name" value="NUDIX_ADPRase_Nudt5_UGPPase_Nudt14"/>
    <property type="match status" value="1"/>
</dbReference>
<dbReference type="PROSITE" id="PS51462">
    <property type="entry name" value="NUDIX"/>
    <property type="match status" value="1"/>
</dbReference>
<keyword evidence="10" id="KW-1185">Reference proteome</keyword>
<evidence type="ECO:0000256" key="7">
    <source>
        <dbReference type="ARBA" id="ARBA00032272"/>
    </source>
</evidence>
<keyword evidence="5 9" id="KW-0378">Hydrolase</keyword>
<evidence type="ECO:0000256" key="3">
    <source>
        <dbReference type="ARBA" id="ARBA00007275"/>
    </source>
</evidence>
<evidence type="ECO:0000256" key="2">
    <source>
        <dbReference type="ARBA" id="ARBA00001946"/>
    </source>
</evidence>
<gene>
    <name evidence="9" type="ORF">L9S41_00855</name>
</gene>
<protein>
    <recommendedName>
        <fullName evidence="4">GDP-mannose pyrophosphatase</fullName>
    </recommendedName>
    <alternativeName>
        <fullName evidence="6">GDP-mannose hydrolase</fullName>
    </alternativeName>
    <alternativeName>
        <fullName evidence="7">GDPMK</fullName>
    </alternativeName>
</protein>
<dbReference type="SUPFAM" id="SSF55811">
    <property type="entry name" value="Nudix"/>
    <property type="match status" value="1"/>
</dbReference>
<comment type="similarity">
    <text evidence="3">Belongs to the Nudix hydrolase family. NudK subfamily.</text>
</comment>
<dbReference type="PANTHER" id="PTHR11839:SF18">
    <property type="entry name" value="NUDIX HYDROLASE DOMAIN-CONTAINING PROTEIN"/>
    <property type="match status" value="1"/>
</dbReference>
<dbReference type="PROSITE" id="PS00893">
    <property type="entry name" value="NUDIX_BOX"/>
    <property type="match status" value="1"/>
</dbReference>
<evidence type="ECO:0000259" key="8">
    <source>
        <dbReference type="PROSITE" id="PS51462"/>
    </source>
</evidence>
<dbReference type="InterPro" id="IPR020084">
    <property type="entry name" value="NUDIX_hydrolase_CS"/>
</dbReference>
<evidence type="ECO:0000256" key="5">
    <source>
        <dbReference type="ARBA" id="ARBA00022801"/>
    </source>
</evidence>
<evidence type="ECO:0000313" key="10">
    <source>
        <dbReference type="Proteomes" id="UP001060414"/>
    </source>
</evidence>
<evidence type="ECO:0000256" key="6">
    <source>
        <dbReference type="ARBA" id="ARBA00032162"/>
    </source>
</evidence>
<dbReference type="GO" id="GO:0016787">
    <property type="term" value="F:hydrolase activity"/>
    <property type="evidence" value="ECO:0007669"/>
    <property type="project" value="UniProtKB-KW"/>
</dbReference>
<evidence type="ECO:0000313" key="9">
    <source>
        <dbReference type="EMBL" id="UWZ79964.1"/>
    </source>
</evidence>
<evidence type="ECO:0000256" key="1">
    <source>
        <dbReference type="ARBA" id="ARBA00000847"/>
    </source>
</evidence>
<dbReference type="InterPro" id="IPR015797">
    <property type="entry name" value="NUDIX_hydrolase-like_dom_sf"/>
</dbReference>
<dbReference type="Proteomes" id="UP001060414">
    <property type="component" value="Chromosome"/>
</dbReference>
<evidence type="ECO:0000256" key="4">
    <source>
        <dbReference type="ARBA" id="ARBA00016377"/>
    </source>
</evidence>
<sequence length="173" mass="19251">MPRMVEKIFEGRIVSLHREEHELPDGRRAVFEMVRHPGGAAILPLLEDGRVLLIRQFRPAAGGMVWEIPAGRLEPDEGPLECVAREIQEEVGYRAGTIEKIGEMLTAVGFCDEVVHLYLGTDLEPVERALEPDEYIEVVAMPLAEALTRIMDGEITDGKTQLALLLARSQGRV</sequence>
<dbReference type="Gene3D" id="3.90.79.10">
    <property type="entry name" value="Nucleoside Triphosphate Pyrophosphohydrolase"/>
    <property type="match status" value="1"/>
</dbReference>
<dbReference type="RefSeq" id="WP_260748317.1">
    <property type="nucleotide sequence ID" value="NZ_CP092109.1"/>
</dbReference>
<accession>A0ABY5ZN93</accession>
<dbReference type="PANTHER" id="PTHR11839">
    <property type="entry name" value="UDP/ADP-SUGAR PYROPHOSPHATASE"/>
    <property type="match status" value="1"/>
</dbReference>